<reference evidence="2 3" key="1">
    <citation type="submission" date="2016-12" db="EMBL/GenBank/DDBJ databases">
        <title>Genome Sequences of Twelve Sporeforming Bacillus Species Isolated from Foods.</title>
        <authorList>
            <person name="De Jong A."/>
            <person name="Holsappel S."/>
            <person name="Kuipers O.P."/>
        </authorList>
    </citation>
    <scope>NUCLEOTIDE SEQUENCE [LARGE SCALE GENOMIC DNA]</scope>
    <source>
        <strain evidence="2 3">S3E15</strain>
    </source>
</reference>
<sequence>MDVKYRPEPWQDMGDGMNRITKDALMKLRDANELLKRIDGRIRDSDSDGSIHFNPKDQSQKIGELLDSYSTLQKYCGEAGRVVSEHIDKPFLVEMDKFAQKMRDTSILSFETNNRIGSTTTTVLPDAHAGYGSIPQTIQTKKDKITVEDIFKDSPAFDNVLRGEYKELKKQNPDAKLNYEEYKKVVPSTRGFEYKSIEDEQKKLEMVRDIGIGVGIIITTILCPPLGAAAAVVYGAVQIKSGIDGEDWGTHRKLSQEERVGNIIFGGLDAIPVVGAVGKGVKAFKGTNELADLAKLLKFKEGMPGFNPNLGKNVVQSLRDNKAIMLDRAKLASLKMEKSGNEQMYQLGEKMAKSIDDMTAKSKSFEVDGNGLIISKQGGTDLQSWVNKHHTASNKIIDDEIKGVEASLTKKNILPSEKLAEQELMLKNSEEILNDVGLNEESIAWFSNSLKNEKIHPNDWKGKLTCVSGDGKHLTERELKYINQELKKGHDVNLDQIKSLREQASQIADDYATKIRSDEKWTQLTKEHAASKQPSTILGHELENLGVKRSPKNEAHHIIPYNQGKLRKYIEKYGIDGNAAANGVFLPQNYHPNWPGQVTHSAWNNLNEKGNMMFRHGQEYIDYLEKRLIEIDKLDERILSKAGKKQEILSFIAEIRSGLLTGKIQFLYKD</sequence>
<keyword evidence="1" id="KW-1133">Transmembrane helix</keyword>
<dbReference type="InterPro" id="IPR051768">
    <property type="entry name" value="Bact_secretion_toxin"/>
</dbReference>
<name>A0AAP7WDF1_BACMY</name>
<proteinExistence type="predicted"/>
<dbReference type="Proteomes" id="UP000194131">
    <property type="component" value="Unassembled WGS sequence"/>
</dbReference>
<dbReference type="RefSeq" id="WP_087962557.1">
    <property type="nucleotide sequence ID" value="NZ_CM125442.1"/>
</dbReference>
<dbReference type="EMBL" id="MRWU01000001">
    <property type="protein sequence ID" value="OSX96385.1"/>
    <property type="molecule type" value="Genomic_DNA"/>
</dbReference>
<dbReference type="InterPro" id="IPR032871">
    <property type="entry name" value="AHH_dom_containing"/>
</dbReference>
<evidence type="ECO:0000256" key="1">
    <source>
        <dbReference type="SAM" id="Phobius"/>
    </source>
</evidence>
<dbReference type="Pfam" id="PF14412">
    <property type="entry name" value="AHH"/>
    <property type="match status" value="1"/>
</dbReference>
<evidence type="ECO:0000313" key="3">
    <source>
        <dbReference type="Proteomes" id="UP000194131"/>
    </source>
</evidence>
<feature type="transmembrane region" description="Helical" evidence="1">
    <location>
        <begin position="210"/>
        <end position="237"/>
    </location>
</feature>
<keyword evidence="1" id="KW-0812">Transmembrane</keyword>
<dbReference type="PANTHER" id="PTHR34976:SF2">
    <property type="entry name" value="TYPE VII SECRETION SYSTEM PROTEIN ESSD"/>
    <property type="match status" value="1"/>
</dbReference>
<dbReference type="PANTHER" id="PTHR34976">
    <property type="entry name" value="RIBONUCLEASE YQCG-RELATED"/>
    <property type="match status" value="1"/>
</dbReference>
<protein>
    <submittedName>
        <fullName evidence="2">Uncharacterized protein</fullName>
    </submittedName>
</protein>
<organism evidence="2 3">
    <name type="scientific">Bacillus mycoides</name>
    <dbReference type="NCBI Taxonomy" id="1405"/>
    <lineage>
        <taxon>Bacteria</taxon>
        <taxon>Bacillati</taxon>
        <taxon>Bacillota</taxon>
        <taxon>Bacilli</taxon>
        <taxon>Bacillales</taxon>
        <taxon>Bacillaceae</taxon>
        <taxon>Bacillus</taxon>
        <taxon>Bacillus cereus group</taxon>
    </lineage>
</organism>
<gene>
    <name evidence="2" type="ORF">S3E15_00016</name>
</gene>
<dbReference type="AlphaFoldDB" id="A0AAP7WDF1"/>
<comment type="caution">
    <text evidence="2">The sequence shown here is derived from an EMBL/GenBank/DDBJ whole genome shotgun (WGS) entry which is preliminary data.</text>
</comment>
<evidence type="ECO:0000313" key="2">
    <source>
        <dbReference type="EMBL" id="OSX96385.1"/>
    </source>
</evidence>
<keyword evidence="1" id="KW-0472">Membrane</keyword>
<accession>A0AAP7WDF1</accession>